<accession>A0A1I8AIK4</accession>
<organism evidence="1 2">
    <name type="scientific">Steinernema glaseri</name>
    <dbReference type="NCBI Taxonomy" id="37863"/>
    <lineage>
        <taxon>Eukaryota</taxon>
        <taxon>Metazoa</taxon>
        <taxon>Ecdysozoa</taxon>
        <taxon>Nematoda</taxon>
        <taxon>Chromadorea</taxon>
        <taxon>Rhabditida</taxon>
        <taxon>Tylenchina</taxon>
        <taxon>Panagrolaimomorpha</taxon>
        <taxon>Strongyloidoidea</taxon>
        <taxon>Steinernematidae</taxon>
        <taxon>Steinernema</taxon>
    </lineage>
</organism>
<name>A0A1I8AIK4_9BILA</name>
<dbReference type="Proteomes" id="UP000095287">
    <property type="component" value="Unplaced"/>
</dbReference>
<dbReference type="AlphaFoldDB" id="A0A1I8AIK4"/>
<reference evidence="2" key="1">
    <citation type="submission" date="2016-11" db="UniProtKB">
        <authorList>
            <consortium name="WormBaseParasite"/>
        </authorList>
    </citation>
    <scope>IDENTIFICATION</scope>
</reference>
<evidence type="ECO:0000313" key="2">
    <source>
        <dbReference type="WBParaSite" id="L893_g6331.t1"/>
    </source>
</evidence>
<protein>
    <submittedName>
        <fullName evidence="2">Secreted protein</fullName>
    </submittedName>
</protein>
<dbReference type="WBParaSite" id="L893_g6331.t1">
    <property type="protein sequence ID" value="L893_g6331.t1"/>
    <property type="gene ID" value="L893_g6331"/>
</dbReference>
<keyword evidence="1" id="KW-1185">Reference proteome</keyword>
<sequence length="82" mass="9202">MQLLSIVRNIVTDTVACLYRLFQKVTKKVSCSCGQHIAAEPFNSVDADDFANPEEQERYVRSMQKTIKTNLTVETCTACKGL</sequence>
<proteinExistence type="predicted"/>
<evidence type="ECO:0000313" key="1">
    <source>
        <dbReference type="Proteomes" id="UP000095287"/>
    </source>
</evidence>